<dbReference type="SUPFAM" id="SSF56059">
    <property type="entry name" value="Glutathione synthetase ATP-binding domain-like"/>
    <property type="match status" value="1"/>
</dbReference>
<evidence type="ECO:0000259" key="2">
    <source>
        <dbReference type="PROSITE" id="PS50975"/>
    </source>
</evidence>
<dbReference type="Proteomes" id="UP001432014">
    <property type="component" value="Chromosome"/>
</dbReference>
<keyword evidence="1" id="KW-0547">Nucleotide-binding</keyword>
<reference evidence="3 4" key="1">
    <citation type="submission" date="2022-10" db="EMBL/GenBank/DDBJ databases">
        <title>The complete genomes of actinobacterial strains from the NBC collection.</title>
        <authorList>
            <person name="Joergensen T.S."/>
            <person name="Alvarez Arevalo M."/>
            <person name="Sterndorff E.B."/>
            <person name="Faurdal D."/>
            <person name="Vuksanovic O."/>
            <person name="Mourched A.-S."/>
            <person name="Charusanti P."/>
            <person name="Shaw S."/>
            <person name="Blin K."/>
            <person name="Weber T."/>
        </authorList>
    </citation>
    <scope>NUCLEOTIDE SEQUENCE [LARGE SCALE GENOMIC DNA]</scope>
    <source>
        <strain evidence="3 4">NBC_01247</strain>
    </source>
</reference>
<evidence type="ECO:0000313" key="4">
    <source>
        <dbReference type="Proteomes" id="UP001432014"/>
    </source>
</evidence>
<keyword evidence="4" id="KW-1185">Reference proteome</keyword>
<dbReference type="PROSITE" id="PS50975">
    <property type="entry name" value="ATP_GRASP"/>
    <property type="match status" value="1"/>
</dbReference>
<dbReference type="InterPro" id="IPR011761">
    <property type="entry name" value="ATP-grasp"/>
</dbReference>
<evidence type="ECO:0000313" key="3">
    <source>
        <dbReference type="EMBL" id="WUS60610.1"/>
    </source>
</evidence>
<gene>
    <name evidence="3" type="ORF">OG469_37055</name>
</gene>
<feature type="domain" description="ATP-grasp" evidence="2">
    <location>
        <begin position="175"/>
        <end position="384"/>
    </location>
</feature>
<proteinExistence type="predicted"/>
<evidence type="ECO:0000256" key="1">
    <source>
        <dbReference type="PROSITE-ProRule" id="PRU00409"/>
    </source>
</evidence>
<organism evidence="3 4">
    <name type="scientific">Kitasatospora herbaricolor</name>
    <dbReference type="NCBI Taxonomy" id="68217"/>
    <lineage>
        <taxon>Bacteria</taxon>
        <taxon>Bacillati</taxon>
        <taxon>Actinomycetota</taxon>
        <taxon>Actinomycetes</taxon>
        <taxon>Kitasatosporales</taxon>
        <taxon>Streptomycetaceae</taxon>
        <taxon>Kitasatospora</taxon>
    </lineage>
</organism>
<protein>
    <recommendedName>
        <fullName evidence="2">ATP-grasp domain-containing protein</fullName>
    </recommendedName>
</protein>
<sequence length="465" mass="48453">MGEQRDGWRDAWAGGRPAVHIGNVADFNAQFLAPGLDAGQAERRRCQGHHYASMAVCYSPEPAVILLPHQVEDAWIDLLAAELAWGRVELHSGLATSADTGLGMSDALRDRPALLARIASAGLPVLPWGLTAGLLDLFGPAGPASAPAAPVGSAGALAVTRRYESKAASHELFTAIAPDHPGIFVPRQERPDGPRRAARRITARAARGATTVLKSPHGVGGYGTTVVTPGQVAEAGGARALLRRLTAEEALAPGGLLLEEYVEGAGRLRDLTFDAVVGPDGAVHPVGVGVMVVDGSHYQGVTVGPRVVPQGPARAAEAFGLAVGQALAAEGYRGWFDVDFVADRTRRLAPTEINLRLTGPAVAFVLKARLDEVRGPGHLVRTLDALPLGARLSQQLLFDHVEGLRARCGRLGVTLLPLVPTASYQELPSVGLALAARDADALDAAESLVRAANQALGNLFDALAG</sequence>
<dbReference type="Gene3D" id="3.30.470.20">
    <property type="entry name" value="ATP-grasp fold, B domain"/>
    <property type="match status" value="1"/>
</dbReference>
<accession>A0ABZ1WI43</accession>
<dbReference type="RefSeq" id="WP_329493285.1">
    <property type="nucleotide sequence ID" value="NZ_CP108460.1"/>
</dbReference>
<keyword evidence="1" id="KW-0067">ATP-binding</keyword>
<name>A0ABZ1WI43_9ACTN</name>
<dbReference type="EMBL" id="CP108482">
    <property type="protein sequence ID" value="WUS60610.1"/>
    <property type="molecule type" value="Genomic_DNA"/>
</dbReference>